<accession>A0ABT0PS65</accession>
<proteinExistence type="predicted"/>
<reference evidence="1 2" key="1">
    <citation type="submission" date="2022-05" db="EMBL/GenBank/DDBJ databases">
        <authorList>
            <person name="Park J.-S."/>
        </authorList>
    </citation>
    <scope>NUCLEOTIDE SEQUENCE [LARGE SCALE GENOMIC DNA]</scope>
    <source>
        <strain evidence="1 2">2012CJ35-5</strain>
    </source>
</reference>
<dbReference type="EMBL" id="JAMFMA010000001">
    <property type="protein sequence ID" value="MCL6273298.1"/>
    <property type="molecule type" value="Genomic_DNA"/>
</dbReference>
<comment type="caution">
    <text evidence="1">The sequence shown here is derived from an EMBL/GenBank/DDBJ whole genome shotgun (WGS) entry which is preliminary data.</text>
</comment>
<gene>
    <name evidence="1" type="ORF">M3P19_04715</name>
</gene>
<protein>
    <submittedName>
        <fullName evidence="1">Uncharacterized protein</fullName>
    </submittedName>
</protein>
<dbReference type="Proteomes" id="UP001203607">
    <property type="component" value="Unassembled WGS sequence"/>
</dbReference>
<evidence type="ECO:0000313" key="1">
    <source>
        <dbReference type="EMBL" id="MCL6273298.1"/>
    </source>
</evidence>
<organism evidence="1 2">
    <name type="scientific">Flagellimonas spongiicola</name>
    <dbReference type="NCBI Taxonomy" id="2942208"/>
    <lineage>
        <taxon>Bacteria</taxon>
        <taxon>Pseudomonadati</taxon>
        <taxon>Bacteroidota</taxon>
        <taxon>Flavobacteriia</taxon>
        <taxon>Flavobacteriales</taxon>
        <taxon>Flavobacteriaceae</taxon>
        <taxon>Flagellimonas</taxon>
    </lineage>
</organism>
<name>A0ABT0PS65_9FLAO</name>
<dbReference type="RefSeq" id="WP_249656475.1">
    <property type="nucleotide sequence ID" value="NZ_JAMFMA010000001.1"/>
</dbReference>
<keyword evidence="2" id="KW-1185">Reference proteome</keyword>
<evidence type="ECO:0000313" key="2">
    <source>
        <dbReference type="Proteomes" id="UP001203607"/>
    </source>
</evidence>
<sequence>MRNENGQRCPQCNAVLPATGAPNVPPIPQLTPAQIQLLDFVNALDAPDMVRALKLIHDLALYHSDGPLDDPEKVALYWMKGLWECLEQMNPSDVNDKNQDG</sequence>